<accession>S7XTV0</accession>
<keyword evidence="1" id="KW-1133">Transmembrane helix</keyword>
<feature type="transmembrane region" description="Helical" evidence="1">
    <location>
        <begin position="59"/>
        <end position="83"/>
    </location>
</feature>
<gene>
    <name evidence="2" type="ORF">SLOPH_825</name>
</gene>
<keyword evidence="1" id="KW-0812">Transmembrane</keyword>
<evidence type="ECO:0000313" key="3">
    <source>
        <dbReference type="Proteomes" id="UP000014978"/>
    </source>
</evidence>
<keyword evidence="1" id="KW-0472">Membrane</keyword>
<dbReference type="Proteomes" id="UP000014978">
    <property type="component" value="Unassembled WGS sequence"/>
</dbReference>
<dbReference type="AlphaFoldDB" id="S7XTV0"/>
<dbReference type="VEuPathDB" id="MicrosporidiaDB:SLOPH_825"/>
<reference evidence="3" key="1">
    <citation type="journal article" date="2013" name="PLoS Genet.">
        <title>The genome of Spraguea lophii and the basis of host-microsporidian interactions.</title>
        <authorList>
            <person name="Campbell S.E."/>
            <person name="Williams T.A."/>
            <person name="Yousuf A."/>
            <person name="Soanes D.M."/>
            <person name="Paszkiewicz K.H."/>
            <person name="Williams B.A.P."/>
        </authorList>
    </citation>
    <scope>NUCLEOTIDE SEQUENCE [LARGE SCALE GENOMIC DNA]</scope>
    <source>
        <strain evidence="3">42_110</strain>
    </source>
</reference>
<keyword evidence="3" id="KW-1185">Reference proteome</keyword>
<protein>
    <submittedName>
        <fullName evidence="2">Uncharacterized protein</fullName>
    </submittedName>
</protein>
<sequence length="99" mass="11712">MCRILNYSFQLKNFFFPFDIEGVYFLILIPIIFAISVYVEIYSNVKNSCLKIILKFMQYSIMMVMMSCNLYLIFGAIIGKVIGSKIREEKKKRELYIIP</sequence>
<evidence type="ECO:0000313" key="2">
    <source>
        <dbReference type="EMBL" id="EPR79308.1"/>
    </source>
</evidence>
<proteinExistence type="predicted"/>
<evidence type="ECO:0000256" key="1">
    <source>
        <dbReference type="SAM" id="Phobius"/>
    </source>
</evidence>
<dbReference type="HOGENOM" id="CLU_2321897_0_0_1"/>
<name>S7XTV0_SPRLO</name>
<feature type="transmembrane region" description="Helical" evidence="1">
    <location>
        <begin position="21"/>
        <end position="39"/>
    </location>
</feature>
<comment type="caution">
    <text evidence="2">The sequence shown here is derived from an EMBL/GenBank/DDBJ whole genome shotgun (WGS) entry which is preliminary data.</text>
</comment>
<organism evidence="2 3">
    <name type="scientific">Spraguea lophii (strain 42_110)</name>
    <name type="common">Microsporidian parasite</name>
    <dbReference type="NCBI Taxonomy" id="1358809"/>
    <lineage>
        <taxon>Eukaryota</taxon>
        <taxon>Fungi</taxon>
        <taxon>Fungi incertae sedis</taxon>
        <taxon>Microsporidia</taxon>
        <taxon>Spragueidae</taxon>
        <taxon>Spraguea</taxon>
    </lineage>
</organism>
<dbReference type="OMA" id="CRILNYS"/>
<dbReference type="EMBL" id="ATCN01000302">
    <property type="protein sequence ID" value="EPR79308.1"/>
    <property type="molecule type" value="Genomic_DNA"/>
</dbReference>
<dbReference type="InParanoid" id="S7XTV0"/>